<accession>A0ABS5QKW9</accession>
<dbReference type="RefSeq" id="WP_213348775.1">
    <property type="nucleotide sequence ID" value="NZ_JAEDAM010000019.1"/>
</dbReference>
<proteinExistence type="predicted"/>
<evidence type="ECO:0000313" key="2">
    <source>
        <dbReference type="Proteomes" id="UP000680365"/>
    </source>
</evidence>
<sequence length="109" mass="12806">MDNINKAINYNYKFDGITEVLKNDIIDLVNKNINGKVNGYLKKILEKKDSKVHIDMDIKKNKQEKYESSFRFDLDGKIIVYKNSVPFKNINDLINHAFDHLKREISDSK</sequence>
<dbReference type="Proteomes" id="UP000680365">
    <property type="component" value="Unassembled WGS sequence"/>
</dbReference>
<keyword evidence="2" id="KW-1185">Reference proteome</keyword>
<dbReference type="EMBL" id="JAEDAM010000019">
    <property type="protein sequence ID" value="MBS8121850.1"/>
    <property type="molecule type" value="Genomic_DNA"/>
</dbReference>
<name>A0ABS5QKW9_9BACT</name>
<comment type="caution">
    <text evidence="1">The sequence shown here is derived from an EMBL/GenBank/DDBJ whole genome shotgun (WGS) entry which is preliminary data.</text>
</comment>
<protein>
    <recommendedName>
        <fullName evidence="3">Ribosomal subunit interface protein</fullName>
    </recommendedName>
</protein>
<gene>
    <name evidence="1" type="ORF">VAMP_33n145</name>
</gene>
<reference evidence="1 2" key="1">
    <citation type="journal article" date="2021" name="Nat. Commun.">
        <title>Reductive evolution and unique predatory mode in the CPR bacterium Vampirococcus lugosii.</title>
        <authorList>
            <person name="Moreira D."/>
            <person name="Zivanovic Y."/>
            <person name="Lopez-Archilla A.I."/>
            <person name="Iniesto M."/>
            <person name="Lopez-Garcia P."/>
        </authorList>
    </citation>
    <scope>NUCLEOTIDE SEQUENCE [LARGE SCALE GENOMIC DNA]</scope>
    <source>
        <strain evidence="1">Chiprana</strain>
    </source>
</reference>
<evidence type="ECO:0008006" key="3">
    <source>
        <dbReference type="Google" id="ProtNLM"/>
    </source>
</evidence>
<evidence type="ECO:0000313" key="1">
    <source>
        <dbReference type="EMBL" id="MBS8121850.1"/>
    </source>
</evidence>
<organism evidence="1 2">
    <name type="scientific">Candidatus Vampirococcus lugosii</name>
    <dbReference type="NCBI Taxonomy" id="2789015"/>
    <lineage>
        <taxon>Bacteria</taxon>
        <taxon>Candidatus Absconditibacteriota</taxon>
        <taxon>Vampirococcus</taxon>
    </lineage>
</organism>